<dbReference type="PANTHER" id="PTHR37535">
    <property type="entry name" value="FLUG DOMAIN PROTEIN"/>
    <property type="match status" value="1"/>
</dbReference>
<evidence type="ECO:0000313" key="4">
    <source>
        <dbReference type="Proteomes" id="UP000293823"/>
    </source>
</evidence>
<sequence length="831" mass="93062">MSGSGSGSMGPPKPPPRKKSTAAFKKGLAKITNNEERVKELRADALESRFFDSSSPQTQARRTRARTAFEEYVEAIYPDQSSEIEDIWNSATLIQRTKEFLGAMVDLTTGRLGDKVKAGSLWQLKHGLYWWASVLMPDFNIIWQKWHEEVSRHIHFLAVKYGLGTASYAKYNLSDPELALIFRFIMQQDYGVANLKQHWAAMLLAWITGSRPGSFTVSHGYSKGTSLGVAGKFRETDETMRWSDLKFVRMPLGIACQVTFRFHKGHRNPHKEKAAVDSSRTFTLLPTTSERLEFDLSLILFALAYERGLFGKGSLEEIWAGDEEEISVDPEVNKQAVFVASNQAGTLEVNKPMPYNALNTKLQQLCVSIGLTARNTYYSFRRSAIIETRRKHGTEAAKDIAFHKPEANSLFFYDNVGMGDKDITAMRLGVEAGMSREEVKDFFAQYRHRIDIPSESGAAADKENLKNIIEKEVRDSLKYDEEYVEGEKAHAALLDEGSTKLAELQEAGNTPVLDNAVIPTGYSAQKSGRITELLTQSGENELAKKITDGAAQRNLLHKRIRRKLQKEIRERKGKEQRALLKENTSSARQVVNPKGYQPKNVTAPGAIDLGDSTDAALATLAETPDEDSEEEQDVDEEVLEKEDAANARQEPESWEGLPENVQIQIGSPEDLEAPGSEAQAEVRLTFLKDFVNHADSDIPLSGLTCPLCAIDPTVKAEDKLAKWTLSKLDYHLTGKIHTREEQLKRAIKADGIFPVICPDCKLPFKDSRAIIKHIRLVHPEQLWLNFDDDDEEDEEDAEDEEDDDEETDDGEDDHEDDSTASYVGKGKGRAA</sequence>
<reference evidence="4" key="1">
    <citation type="journal article" date="2019" name="bioRxiv">
        <title>Genomics, evolutionary history and diagnostics of the Alternaria alternata species group including apple and Asian pear pathotypes.</title>
        <authorList>
            <person name="Armitage A.D."/>
            <person name="Cockerton H.M."/>
            <person name="Sreenivasaprasad S."/>
            <person name="Woodhall J.W."/>
            <person name="Lane C.R."/>
            <person name="Harrison R.J."/>
            <person name="Clarkson J.P."/>
        </authorList>
    </citation>
    <scope>NUCLEOTIDE SEQUENCE [LARGE SCALE GENOMIC DNA]</scope>
    <source>
        <strain evidence="4">RGR 97.0016</strain>
    </source>
</reference>
<accession>A0A4Q4QJQ0</accession>
<comment type="caution">
    <text evidence="3">The sequence shown here is derived from an EMBL/GenBank/DDBJ whole genome shotgun (WGS) entry which is preliminary data.</text>
</comment>
<feature type="domain" description="C2H2-type" evidence="2">
    <location>
        <begin position="757"/>
        <end position="778"/>
    </location>
</feature>
<dbReference type="AlphaFoldDB" id="A0A4Q4QJQ0"/>
<feature type="region of interest" description="Disordered" evidence="1">
    <location>
        <begin position="571"/>
        <end position="609"/>
    </location>
</feature>
<feature type="compositionally biased region" description="Basic and acidic residues" evidence="1">
    <location>
        <begin position="571"/>
        <end position="580"/>
    </location>
</feature>
<name>A0A4Q4QJQ0_9PLEO</name>
<feature type="region of interest" description="Disordered" evidence="1">
    <location>
        <begin position="785"/>
        <end position="831"/>
    </location>
</feature>
<evidence type="ECO:0000313" key="3">
    <source>
        <dbReference type="EMBL" id="RYO42662.1"/>
    </source>
</evidence>
<feature type="region of interest" description="Disordered" evidence="1">
    <location>
        <begin position="622"/>
        <end position="658"/>
    </location>
</feature>
<dbReference type="OrthoDB" id="3799483at2759"/>
<dbReference type="EMBL" id="PEJP01000059">
    <property type="protein sequence ID" value="RYO42662.1"/>
    <property type="molecule type" value="Genomic_DNA"/>
</dbReference>
<organism evidence="3 4">
    <name type="scientific">Alternaria arborescens</name>
    <dbReference type="NCBI Taxonomy" id="156630"/>
    <lineage>
        <taxon>Eukaryota</taxon>
        <taxon>Fungi</taxon>
        <taxon>Dikarya</taxon>
        <taxon>Ascomycota</taxon>
        <taxon>Pezizomycotina</taxon>
        <taxon>Dothideomycetes</taxon>
        <taxon>Pleosporomycetidae</taxon>
        <taxon>Pleosporales</taxon>
        <taxon>Pleosporineae</taxon>
        <taxon>Pleosporaceae</taxon>
        <taxon>Alternaria</taxon>
        <taxon>Alternaria sect. Alternaria</taxon>
    </lineage>
</organism>
<evidence type="ECO:0000259" key="2">
    <source>
        <dbReference type="PROSITE" id="PS00028"/>
    </source>
</evidence>
<feature type="region of interest" description="Disordered" evidence="1">
    <location>
        <begin position="1"/>
        <end position="22"/>
    </location>
</feature>
<gene>
    <name evidence="3" type="ORF">AA0113_g10909</name>
</gene>
<dbReference type="Proteomes" id="UP000293823">
    <property type="component" value="Unassembled WGS sequence"/>
</dbReference>
<feature type="compositionally biased region" description="Acidic residues" evidence="1">
    <location>
        <begin position="786"/>
        <end position="818"/>
    </location>
</feature>
<keyword evidence="4" id="KW-1185">Reference proteome</keyword>
<dbReference type="PROSITE" id="PS00028">
    <property type="entry name" value="ZINC_FINGER_C2H2_1"/>
    <property type="match status" value="1"/>
</dbReference>
<evidence type="ECO:0000256" key="1">
    <source>
        <dbReference type="SAM" id="MobiDB-lite"/>
    </source>
</evidence>
<dbReference type="InterPro" id="IPR013087">
    <property type="entry name" value="Znf_C2H2_type"/>
</dbReference>
<protein>
    <recommendedName>
        <fullName evidence="2">C2H2-type domain-containing protein</fullName>
    </recommendedName>
</protein>
<feature type="compositionally biased region" description="Acidic residues" evidence="1">
    <location>
        <begin position="623"/>
        <end position="640"/>
    </location>
</feature>
<feature type="compositionally biased region" description="Basic and acidic residues" evidence="1">
    <location>
        <begin position="641"/>
        <end position="651"/>
    </location>
</feature>
<dbReference type="PANTHER" id="PTHR37535:SF3">
    <property type="entry name" value="FLUG DOMAIN-CONTAINING PROTEIN"/>
    <property type="match status" value="1"/>
</dbReference>
<proteinExistence type="predicted"/>